<dbReference type="Pfam" id="PF01431">
    <property type="entry name" value="Peptidase_M13"/>
    <property type="match status" value="1"/>
</dbReference>
<reference evidence="10" key="1">
    <citation type="submission" date="2021-01" db="EMBL/GenBank/DDBJ databases">
        <authorList>
            <person name="Corre E."/>
            <person name="Pelletier E."/>
            <person name="Niang G."/>
            <person name="Scheremetjew M."/>
            <person name="Finn R."/>
            <person name="Kale V."/>
            <person name="Holt S."/>
            <person name="Cochrane G."/>
            <person name="Meng A."/>
            <person name="Brown T."/>
            <person name="Cohen L."/>
        </authorList>
    </citation>
    <scope>NUCLEOTIDE SEQUENCE</scope>
    <source>
        <strain evidence="10">SAG 36.94</strain>
    </source>
</reference>
<dbReference type="InterPro" id="IPR008753">
    <property type="entry name" value="Peptidase_M13_N"/>
</dbReference>
<proteinExistence type="inferred from homology"/>
<sequence>MTEFHAIDRSNVDDSVLAQEDFYQYANGSWVKNNPIPDDYSRWGLFEELNERTMEQLRDVVEGKAQEKVGILYGSAMDQEKIDAAGVMEPLRERIWSVVEDGWASCQDMARVMGTLHRLGVGVLFALRDAPDLKNSSWVIPWLSQGGIGLPDRDFYFLEDKEELRIKYLAHMAEVFTLYGRFDIEAGEAAKTIFEMEKRLAQASLTRVERRDPMKQYHMMSLEKLEEMCPSFEWRSYFEATGLDLDGCDQFNVTHIPFFETMSIMCADLPLGDWKLYTTWHILRSLSKYLPSAFEEANFRFYGTAINGETQMKPRWKRIITTLNNSVGELLGQAYCEKYFPEETKNRAVAIVSTIHQTLKDRIKTLDWMGDETKLKALEKCERIRVKIGFPDKWLDYSTLHPIPGASYVENMLCVFEFDHIDSIKKMNKAVDRTRWEMPPSMVNAYYHPMLNEIVFPAAILQFPFFDARSDDAVNYGAMGAVIAHELTHGYDDQGRKFDAEGNMNDWWTEADAGAFKERSSGIVDQFSQFKVHDKSVNGELTQGENIADLGGLRLAYQAFLSTSPDLSATMDGFTAMQRFFLSWAQIWRHNIRKEMALTRLLTDPHSPGHLRVNGPLRNLDEFHQAFEVKDGDRMFLPSDQRIALW</sequence>
<evidence type="ECO:0000259" key="8">
    <source>
        <dbReference type="Pfam" id="PF01431"/>
    </source>
</evidence>
<evidence type="ECO:0000313" key="10">
    <source>
        <dbReference type="EMBL" id="CAD9224995.1"/>
    </source>
</evidence>
<dbReference type="CDD" id="cd08662">
    <property type="entry name" value="M13"/>
    <property type="match status" value="1"/>
</dbReference>
<dbReference type="InterPro" id="IPR018497">
    <property type="entry name" value="Peptidase_M13_C"/>
</dbReference>
<keyword evidence="7" id="KW-0482">Metalloprotease</keyword>
<evidence type="ECO:0000256" key="5">
    <source>
        <dbReference type="ARBA" id="ARBA00022801"/>
    </source>
</evidence>
<organism evidence="10">
    <name type="scientific">Compsopogon caeruleus</name>
    <dbReference type="NCBI Taxonomy" id="31354"/>
    <lineage>
        <taxon>Eukaryota</taxon>
        <taxon>Rhodophyta</taxon>
        <taxon>Compsopogonophyceae</taxon>
        <taxon>Compsopogonales</taxon>
        <taxon>Compsopogonaceae</taxon>
        <taxon>Compsopogon</taxon>
    </lineage>
</organism>
<keyword evidence="6" id="KW-0862">Zinc</keyword>
<evidence type="ECO:0000256" key="4">
    <source>
        <dbReference type="ARBA" id="ARBA00022723"/>
    </source>
</evidence>
<evidence type="ECO:0000256" key="1">
    <source>
        <dbReference type="ARBA" id="ARBA00001947"/>
    </source>
</evidence>
<feature type="domain" description="Peptidase M13 N-terminal" evidence="9">
    <location>
        <begin position="19"/>
        <end position="391"/>
    </location>
</feature>
<dbReference type="Gene3D" id="3.40.390.10">
    <property type="entry name" value="Collagenase (Catalytic Domain)"/>
    <property type="match status" value="1"/>
</dbReference>
<gene>
    <name evidence="10" type="ORF">CCAE0312_LOCUS1087</name>
</gene>
<evidence type="ECO:0000256" key="3">
    <source>
        <dbReference type="ARBA" id="ARBA00022670"/>
    </source>
</evidence>
<dbReference type="GO" id="GO:0005886">
    <property type="term" value="C:plasma membrane"/>
    <property type="evidence" value="ECO:0007669"/>
    <property type="project" value="TreeGrafter"/>
</dbReference>
<accession>A0A7S1XBH6</accession>
<dbReference type="GO" id="GO:0004222">
    <property type="term" value="F:metalloendopeptidase activity"/>
    <property type="evidence" value="ECO:0007669"/>
    <property type="project" value="InterPro"/>
</dbReference>
<dbReference type="InterPro" id="IPR000718">
    <property type="entry name" value="Peptidase_M13"/>
</dbReference>
<evidence type="ECO:0000256" key="2">
    <source>
        <dbReference type="ARBA" id="ARBA00007357"/>
    </source>
</evidence>
<keyword evidence="4" id="KW-0479">Metal-binding</keyword>
<dbReference type="InterPro" id="IPR024079">
    <property type="entry name" value="MetalloPept_cat_dom_sf"/>
</dbReference>
<dbReference type="Gene3D" id="1.10.1380.10">
    <property type="entry name" value="Neutral endopeptidase , domain2"/>
    <property type="match status" value="1"/>
</dbReference>
<comment type="cofactor">
    <cofactor evidence="1">
        <name>Zn(2+)</name>
        <dbReference type="ChEBI" id="CHEBI:29105"/>
    </cofactor>
</comment>
<evidence type="ECO:0000256" key="6">
    <source>
        <dbReference type="ARBA" id="ARBA00022833"/>
    </source>
</evidence>
<protein>
    <recommendedName>
        <fullName evidence="11">Peptidase M13</fullName>
    </recommendedName>
</protein>
<dbReference type="GO" id="GO:0046872">
    <property type="term" value="F:metal ion binding"/>
    <property type="evidence" value="ECO:0007669"/>
    <property type="project" value="UniProtKB-KW"/>
</dbReference>
<dbReference type="Pfam" id="PF05649">
    <property type="entry name" value="Peptidase_M13_N"/>
    <property type="match status" value="1"/>
</dbReference>
<dbReference type="PANTHER" id="PTHR11733">
    <property type="entry name" value="ZINC METALLOPROTEASE FAMILY M13 NEPRILYSIN-RELATED"/>
    <property type="match status" value="1"/>
</dbReference>
<dbReference type="GO" id="GO:0016485">
    <property type="term" value="P:protein processing"/>
    <property type="evidence" value="ECO:0007669"/>
    <property type="project" value="TreeGrafter"/>
</dbReference>
<dbReference type="PRINTS" id="PR00786">
    <property type="entry name" value="NEPRILYSIN"/>
</dbReference>
<evidence type="ECO:0008006" key="11">
    <source>
        <dbReference type="Google" id="ProtNLM"/>
    </source>
</evidence>
<keyword evidence="3" id="KW-0645">Protease</keyword>
<dbReference type="InterPro" id="IPR042089">
    <property type="entry name" value="Peptidase_M13_dom_2"/>
</dbReference>
<evidence type="ECO:0000259" key="9">
    <source>
        <dbReference type="Pfam" id="PF05649"/>
    </source>
</evidence>
<evidence type="ECO:0000256" key="7">
    <source>
        <dbReference type="ARBA" id="ARBA00023049"/>
    </source>
</evidence>
<dbReference type="EMBL" id="HBGH01002026">
    <property type="protein sequence ID" value="CAD9224995.1"/>
    <property type="molecule type" value="Transcribed_RNA"/>
</dbReference>
<dbReference type="SUPFAM" id="SSF55486">
    <property type="entry name" value="Metalloproteases ('zincins'), catalytic domain"/>
    <property type="match status" value="1"/>
</dbReference>
<name>A0A7S1XBH6_9RHOD</name>
<feature type="domain" description="Peptidase M13 C-terminal" evidence="8">
    <location>
        <begin position="444"/>
        <end position="642"/>
    </location>
</feature>
<dbReference type="PANTHER" id="PTHR11733:SF167">
    <property type="entry name" value="FI17812P1-RELATED"/>
    <property type="match status" value="1"/>
</dbReference>
<keyword evidence="5" id="KW-0378">Hydrolase</keyword>
<dbReference type="PROSITE" id="PS51885">
    <property type="entry name" value="NEPRILYSIN"/>
    <property type="match status" value="1"/>
</dbReference>
<dbReference type="AlphaFoldDB" id="A0A7S1XBH6"/>
<comment type="similarity">
    <text evidence="2">Belongs to the peptidase M13 family.</text>
</comment>